<evidence type="ECO:0000256" key="1">
    <source>
        <dbReference type="ARBA" id="ARBA00022729"/>
    </source>
</evidence>
<feature type="domain" description="Ig-like" evidence="4">
    <location>
        <begin position="1"/>
        <end position="72"/>
    </location>
</feature>
<evidence type="ECO:0000256" key="3">
    <source>
        <dbReference type="ARBA" id="ARBA00023319"/>
    </source>
</evidence>
<dbReference type="InterPro" id="IPR013783">
    <property type="entry name" value="Ig-like_fold"/>
</dbReference>
<dbReference type="InterPro" id="IPR050958">
    <property type="entry name" value="Cell_Adh-Cytoskel_Orgn"/>
</dbReference>
<dbReference type="InterPro" id="IPR036179">
    <property type="entry name" value="Ig-like_dom_sf"/>
</dbReference>
<dbReference type="Pfam" id="PF07679">
    <property type="entry name" value="I-set"/>
    <property type="match status" value="3"/>
</dbReference>
<dbReference type="OrthoDB" id="5985519at2759"/>
<evidence type="ECO:0000313" key="5">
    <source>
        <dbReference type="EMBL" id="VDP43999.1"/>
    </source>
</evidence>
<accession>A0A3P8HC01</accession>
<proteinExistence type="predicted"/>
<dbReference type="InterPro" id="IPR013098">
    <property type="entry name" value="Ig_I-set"/>
</dbReference>
<evidence type="ECO:0000256" key="2">
    <source>
        <dbReference type="ARBA" id="ARBA00023157"/>
    </source>
</evidence>
<dbReference type="PANTHER" id="PTHR45080:SF8">
    <property type="entry name" value="IG-LIKE DOMAIN-CONTAINING PROTEIN"/>
    <property type="match status" value="1"/>
</dbReference>
<protein>
    <recommendedName>
        <fullName evidence="4">Ig-like domain-containing protein</fullName>
    </recommendedName>
</protein>
<dbReference type="InterPro" id="IPR003599">
    <property type="entry name" value="Ig_sub"/>
</dbReference>
<feature type="domain" description="Ig-like" evidence="4">
    <location>
        <begin position="77"/>
        <end position="114"/>
    </location>
</feature>
<dbReference type="PANTHER" id="PTHR45080">
    <property type="entry name" value="CONTACTIN 5"/>
    <property type="match status" value="1"/>
</dbReference>
<name>A0A3P8HC01_HELPZ</name>
<feature type="domain" description="Ig-like" evidence="4">
    <location>
        <begin position="284"/>
        <end position="320"/>
    </location>
</feature>
<reference evidence="5" key="1">
    <citation type="submission" date="2018-11" db="EMBL/GenBank/DDBJ databases">
        <authorList>
            <consortium name="Pathogen Informatics"/>
        </authorList>
    </citation>
    <scope>NUCLEOTIDE SEQUENCE [LARGE SCALE GENOMIC DNA]</scope>
</reference>
<sequence length="356" mass="38741">MARIECTAEGHPAPIISWLRNGIRVESGVQGIRYIAEGKVLTVIEARSSDSGIYVCEATNEAGTARQAYTLEVLVSPKIVSTSPPKISVPYGTSFSLKCGVRGYPEPVVTWSYDDVPLTGKTEGVTIGAPVISEGVRVVNTTEGEQASLTCSIIGEEHQIQWYKVNAENENSKNDAALLASSNIVFNDNKTEVNFLAARLSDEGQYSCVAENPAGKATQINHLYVGAALDDRGPAQRKSIMFEDVSLENAGVYTCKAESWAGIAQKDFDLVVIGKRLQSLVLVPPIIVPEKLDFTVELRKTVILPCNATGIPEPVVTWVKAPNIQIETNESKFKRRKALRIVMVYSIASHLIAHLR</sequence>
<dbReference type="SMART" id="SM00409">
    <property type="entry name" value="IG"/>
    <property type="match status" value="2"/>
</dbReference>
<dbReference type="InterPro" id="IPR007110">
    <property type="entry name" value="Ig-like_dom"/>
</dbReference>
<evidence type="ECO:0000259" key="4">
    <source>
        <dbReference type="PROSITE" id="PS50835"/>
    </source>
</evidence>
<dbReference type="GO" id="GO:0005886">
    <property type="term" value="C:plasma membrane"/>
    <property type="evidence" value="ECO:0007669"/>
    <property type="project" value="TreeGrafter"/>
</dbReference>
<dbReference type="InterPro" id="IPR003598">
    <property type="entry name" value="Ig_sub2"/>
</dbReference>
<dbReference type="SUPFAM" id="SSF48726">
    <property type="entry name" value="Immunoglobulin"/>
    <property type="match status" value="5"/>
</dbReference>
<dbReference type="Gene3D" id="2.60.40.10">
    <property type="entry name" value="Immunoglobulins"/>
    <property type="match status" value="4"/>
</dbReference>
<dbReference type="GO" id="GO:0007156">
    <property type="term" value="P:homophilic cell adhesion via plasma membrane adhesion molecules"/>
    <property type="evidence" value="ECO:0007669"/>
    <property type="project" value="TreeGrafter"/>
</dbReference>
<dbReference type="EMBL" id="UZAH01036106">
    <property type="protein sequence ID" value="VDP43999.1"/>
    <property type="molecule type" value="Genomic_DNA"/>
</dbReference>
<keyword evidence="2" id="KW-1015">Disulfide bond</keyword>
<keyword evidence="1" id="KW-0732">Signal</keyword>
<organism evidence="5">
    <name type="scientific">Heligmosomoides polygyrus</name>
    <name type="common">Parasitic roundworm</name>
    <dbReference type="NCBI Taxonomy" id="6339"/>
    <lineage>
        <taxon>Eukaryota</taxon>
        <taxon>Metazoa</taxon>
        <taxon>Ecdysozoa</taxon>
        <taxon>Nematoda</taxon>
        <taxon>Chromadorea</taxon>
        <taxon>Rhabditida</taxon>
        <taxon>Rhabditina</taxon>
        <taxon>Rhabditomorpha</taxon>
        <taxon>Strongyloidea</taxon>
        <taxon>Heligmosomidae</taxon>
        <taxon>Heligmosomoides</taxon>
    </lineage>
</organism>
<gene>
    <name evidence="5" type="ORF">HPBE_LOCUS24279</name>
</gene>
<feature type="domain" description="Ig-like" evidence="4">
    <location>
        <begin position="130"/>
        <end position="221"/>
    </location>
</feature>
<dbReference type="PROSITE" id="PS50835">
    <property type="entry name" value="IG_LIKE"/>
    <property type="match status" value="4"/>
</dbReference>
<keyword evidence="3" id="KW-0393">Immunoglobulin domain</keyword>
<dbReference type="AlphaFoldDB" id="A0A3P8HC01"/>
<dbReference type="SMART" id="SM00408">
    <property type="entry name" value="IGc2"/>
    <property type="match status" value="2"/>
</dbReference>